<dbReference type="PANTHER" id="PTHR46600">
    <property type="entry name" value="THAP DOMAIN-CONTAINING"/>
    <property type="match status" value="1"/>
</dbReference>
<evidence type="ECO:0000259" key="6">
    <source>
        <dbReference type="PROSITE" id="PS50950"/>
    </source>
</evidence>
<dbReference type="Pfam" id="PF05485">
    <property type="entry name" value="THAP"/>
    <property type="match status" value="1"/>
</dbReference>
<keyword evidence="2 5" id="KW-0863">Zinc-finger</keyword>
<dbReference type="EMBL" id="HBUE01162289">
    <property type="protein sequence ID" value="CAG6510882.1"/>
    <property type="molecule type" value="Transcribed_RNA"/>
</dbReference>
<keyword evidence="1" id="KW-0479">Metal-binding</keyword>
<dbReference type="SUPFAM" id="SSF57716">
    <property type="entry name" value="Glucocorticoid receptor-like (DNA-binding domain)"/>
    <property type="match status" value="1"/>
</dbReference>
<keyword evidence="3" id="KW-0862">Zinc</keyword>
<protein>
    <submittedName>
        <fullName evidence="7">THAP domain-containing protein 1</fullName>
    </submittedName>
</protein>
<sequence>MGRNCSAKNCQKNDARNVNTSFFKFPDDVTLCAKWIEFCASPQLTAAFNASGPYGIRGRKICSDHFTRDSFRAPLNTHQGLKYGAVPRLNTNAEEYLDVEYLEDSEPTDGTPAVDTPMITSKRKKVEKRYYVQGRHDLFEVLILEDPQKIDNES</sequence>
<name>A0A8D8J2X5_CULPI</name>
<evidence type="ECO:0000256" key="2">
    <source>
        <dbReference type="ARBA" id="ARBA00022771"/>
    </source>
</evidence>
<keyword evidence="4 5" id="KW-0238">DNA-binding</keyword>
<evidence type="ECO:0000256" key="4">
    <source>
        <dbReference type="ARBA" id="ARBA00023125"/>
    </source>
</evidence>
<accession>A0A8D8J2X5</accession>
<reference evidence="7" key="1">
    <citation type="submission" date="2021-05" db="EMBL/GenBank/DDBJ databases">
        <authorList>
            <person name="Alioto T."/>
            <person name="Alioto T."/>
            <person name="Gomez Garrido J."/>
        </authorList>
    </citation>
    <scope>NUCLEOTIDE SEQUENCE</scope>
</reference>
<dbReference type="EMBL" id="HBUE01037804">
    <property type="protein sequence ID" value="CAG6459505.1"/>
    <property type="molecule type" value="Transcribed_RNA"/>
</dbReference>
<dbReference type="InterPro" id="IPR026516">
    <property type="entry name" value="THAP1/10"/>
</dbReference>
<evidence type="ECO:0000256" key="1">
    <source>
        <dbReference type="ARBA" id="ARBA00022723"/>
    </source>
</evidence>
<organism evidence="7">
    <name type="scientific">Culex pipiens</name>
    <name type="common">House mosquito</name>
    <dbReference type="NCBI Taxonomy" id="7175"/>
    <lineage>
        <taxon>Eukaryota</taxon>
        <taxon>Metazoa</taxon>
        <taxon>Ecdysozoa</taxon>
        <taxon>Arthropoda</taxon>
        <taxon>Hexapoda</taxon>
        <taxon>Insecta</taxon>
        <taxon>Pterygota</taxon>
        <taxon>Neoptera</taxon>
        <taxon>Endopterygota</taxon>
        <taxon>Diptera</taxon>
        <taxon>Nematocera</taxon>
        <taxon>Culicoidea</taxon>
        <taxon>Culicidae</taxon>
        <taxon>Culicinae</taxon>
        <taxon>Culicini</taxon>
        <taxon>Culex</taxon>
        <taxon>Culex</taxon>
    </lineage>
</organism>
<evidence type="ECO:0000313" key="7">
    <source>
        <dbReference type="EMBL" id="CAG6562287.1"/>
    </source>
</evidence>
<evidence type="ECO:0000256" key="3">
    <source>
        <dbReference type="ARBA" id="ARBA00022833"/>
    </source>
</evidence>
<dbReference type="EMBL" id="HBUE01267479">
    <property type="protein sequence ID" value="CAG6562287.1"/>
    <property type="molecule type" value="Transcribed_RNA"/>
</dbReference>
<dbReference type="SMART" id="SM00692">
    <property type="entry name" value="DM3"/>
    <property type="match status" value="1"/>
</dbReference>
<dbReference type="PROSITE" id="PS50950">
    <property type="entry name" value="ZF_THAP"/>
    <property type="match status" value="1"/>
</dbReference>
<dbReference type="GO" id="GO:0008270">
    <property type="term" value="F:zinc ion binding"/>
    <property type="evidence" value="ECO:0007669"/>
    <property type="project" value="UniProtKB-KW"/>
</dbReference>
<dbReference type="GO" id="GO:0043565">
    <property type="term" value="F:sequence-specific DNA binding"/>
    <property type="evidence" value="ECO:0007669"/>
    <property type="project" value="InterPro"/>
</dbReference>
<evidence type="ECO:0000256" key="5">
    <source>
        <dbReference type="PROSITE-ProRule" id="PRU00309"/>
    </source>
</evidence>
<dbReference type="AlphaFoldDB" id="A0A8D8J2X5"/>
<dbReference type="PANTHER" id="PTHR46600:SF11">
    <property type="entry name" value="THAP DOMAIN-CONTAINING PROTEIN 10"/>
    <property type="match status" value="1"/>
</dbReference>
<feature type="domain" description="THAP-type" evidence="6">
    <location>
        <begin position="1"/>
        <end position="90"/>
    </location>
</feature>
<proteinExistence type="predicted"/>
<dbReference type="SMART" id="SM00980">
    <property type="entry name" value="THAP"/>
    <property type="match status" value="1"/>
</dbReference>
<dbReference type="InterPro" id="IPR006612">
    <property type="entry name" value="THAP_Znf"/>
</dbReference>